<dbReference type="InterPro" id="IPR011991">
    <property type="entry name" value="ArsR-like_HTH"/>
</dbReference>
<dbReference type="SUPFAM" id="SSF46785">
    <property type="entry name" value="Winged helix' DNA-binding domain"/>
    <property type="match status" value="1"/>
</dbReference>
<evidence type="ECO:0000259" key="4">
    <source>
        <dbReference type="PROSITE" id="PS50987"/>
    </source>
</evidence>
<keyword evidence="1" id="KW-0805">Transcription regulation</keyword>
<dbReference type="PANTHER" id="PTHR43132:SF2">
    <property type="entry name" value="ARSENICAL RESISTANCE OPERON REPRESSOR ARSR-RELATED"/>
    <property type="match status" value="1"/>
</dbReference>
<dbReference type="PROSITE" id="PS50987">
    <property type="entry name" value="HTH_ARSR_2"/>
    <property type="match status" value="1"/>
</dbReference>
<feature type="domain" description="HTH arsR-type" evidence="4">
    <location>
        <begin position="1"/>
        <end position="95"/>
    </location>
</feature>
<gene>
    <name evidence="5" type="ORF">LMJ30_09520</name>
</gene>
<dbReference type="RefSeq" id="WP_229432116.1">
    <property type="nucleotide sequence ID" value="NZ_JAJHPV010000013.1"/>
</dbReference>
<evidence type="ECO:0000256" key="3">
    <source>
        <dbReference type="ARBA" id="ARBA00023163"/>
    </source>
</evidence>
<dbReference type="NCBIfam" id="NF033788">
    <property type="entry name" value="HTH_metalloreg"/>
    <property type="match status" value="1"/>
</dbReference>
<dbReference type="InterPro" id="IPR051011">
    <property type="entry name" value="Metal_resp_trans_reg"/>
</dbReference>
<comment type="caution">
    <text evidence="5">The sequence shown here is derived from an EMBL/GenBank/DDBJ whole genome shotgun (WGS) entry which is preliminary data.</text>
</comment>
<evidence type="ECO:0000313" key="6">
    <source>
        <dbReference type="Proteomes" id="UP001198701"/>
    </source>
</evidence>
<keyword evidence="3" id="KW-0804">Transcription</keyword>
<dbReference type="Gene3D" id="1.10.10.10">
    <property type="entry name" value="Winged helix-like DNA-binding domain superfamily/Winged helix DNA-binding domain"/>
    <property type="match status" value="1"/>
</dbReference>
<dbReference type="InterPro" id="IPR036390">
    <property type="entry name" value="WH_DNA-bd_sf"/>
</dbReference>
<keyword evidence="2" id="KW-0238">DNA-binding</keyword>
<dbReference type="EMBL" id="JAJHPV010000013">
    <property type="protein sequence ID" value="MCC6071192.1"/>
    <property type="molecule type" value="Genomic_DNA"/>
</dbReference>
<sequence length="103" mass="11252">MNLATSAKRLAGLGHEHRLELFQLLVQAGDDGMTVGELQAVTGRPASTLAFHLRELVAADLVTQQKEGRMVRCRANYQALDEVLQFVKQDCCKGVTLPVFGAK</sequence>
<keyword evidence="6" id="KW-1185">Reference proteome</keyword>
<dbReference type="InterPro" id="IPR036388">
    <property type="entry name" value="WH-like_DNA-bd_sf"/>
</dbReference>
<dbReference type="PANTHER" id="PTHR43132">
    <property type="entry name" value="ARSENICAL RESISTANCE OPERON REPRESSOR ARSR-RELATED"/>
    <property type="match status" value="1"/>
</dbReference>
<dbReference type="Pfam" id="PF12840">
    <property type="entry name" value="HTH_20"/>
    <property type="match status" value="1"/>
</dbReference>
<dbReference type="Proteomes" id="UP001198701">
    <property type="component" value="Unassembled WGS sequence"/>
</dbReference>
<dbReference type="CDD" id="cd00090">
    <property type="entry name" value="HTH_ARSR"/>
    <property type="match status" value="1"/>
</dbReference>
<dbReference type="SMART" id="SM00418">
    <property type="entry name" value="HTH_ARSR"/>
    <property type="match status" value="1"/>
</dbReference>
<name>A0ABS8IRC1_9BURK</name>
<organism evidence="5 6">
    <name type="scientific">Massilia agrisoli</name>
    <dbReference type="NCBI Taxonomy" id="2892444"/>
    <lineage>
        <taxon>Bacteria</taxon>
        <taxon>Pseudomonadati</taxon>
        <taxon>Pseudomonadota</taxon>
        <taxon>Betaproteobacteria</taxon>
        <taxon>Burkholderiales</taxon>
        <taxon>Oxalobacteraceae</taxon>
        <taxon>Telluria group</taxon>
        <taxon>Massilia</taxon>
    </lineage>
</organism>
<evidence type="ECO:0000256" key="1">
    <source>
        <dbReference type="ARBA" id="ARBA00023015"/>
    </source>
</evidence>
<evidence type="ECO:0000256" key="2">
    <source>
        <dbReference type="ARBA" id="ARBA00023125"/>
    </source>
</evidence>
<protein>
    <submittedName>
        <fullName evidence="5">Metalloregulator ArsR/SmtB family transcription factor</fullName>
    </submittedName>
</protein>
<dbReference type="InterPro" id="IPR001845">
    <property type="entry name" value="HTH_ArsR_DNA-bd_dom"/>
</dbReference>
<accession>A0ABS8IRC1</accession>
<reference evidence="5 6" key="1">
    <citation type="submission" date="2021-11" db="EMBL/GenBank/DDBJ databases">
        <authorList>
            <person name="Huq M.A."/>
        </authorList>
    </citation>
    <scope>NUCLEOTIDE SEQUENCE [LARGE SCALE GENOMIC DNA]</scope>
    <source>
        <strain evidence="5 6">MAHUQ-52</strain>
    </source>
</reference>
<evidence type="ECO:0000313" key="5">
    <source>
        <dbReference type="EMBL" id="MCC6071192.1"/>
    </source>
</evidence>
<proteinExistence type="predicted"/>